<evidence type="ECO:0000256" key="6">
    <source>
        <dbReference type="ARBA" id="ARBA00023136"/>
    </source>
</evidence>
<feature type="transmembrane region" description="Helical" evidence="7">
    <location>
        <begin position="186"/>
        <end position="207"/>
    </location>
</feature>
<comment type="similarity">
    <text evidence="7">Belongs to the binding-protein-dependent transport system permease family.</text>
</comment>
<evidence type="ECO:0000256" key="1">
    <source>
        <dbReference type="ARBA" id="ARBA00004651"/>
    </source>
</evidence>
<evidence type="ECO:0000256" key="5">
    <source>
        <dbReference type="ARBA" id="ARBA00022989"/>
    </source>
</evidence>
<comment type="subcellular location">
    <subcellularLocation>
        <location evidence="1 7">Cell membrane</location>
        <topology evidence="1 7">Multi-pass membrane protein</topology>
    </subcellularLocation>
</comment>
<keyword evidence="6 7" id="KW-0472">Membrane</keyword>
<feature type="transmembrane region" description="Helical" evidence="7">
    <location>
        <begin position="289"/>
        <end position="315"/>
    </location>
</feature>
<dbReference type="PROSITE" id="PS50928">
    <property type="entry name" value="ABC_TM1"/>
    <property type="match status" value="1"/>
</dbReference>
<feature type="domain" description="ABC transmembrane type-1" evidence="8">
    <location>
        <begin position="97"/>
        <end position="308"/>
    </location>
</feature>
<dbReference type="AlphaFoldDB" id="A0A3Q9HPW2"/>
<dbReference type="OrthoDB" id="9773221at2"/>
<proteinExistence type="inferred from homology"/>
<keyword evidence="2 7" id="KW-0813">Transport</keyword>
<dbReference type="PANTHER" id="PTHR43163:SF6">
    <property type="entry name" value="DIPEPTIDE TRANSPORT SYSTEM PERMEASE PROTEIN DPPB-RELATED"/>
    <property type="match status" value="1"/>
</dbReference>
<keyword evidence="3" id="KW-1003">Cell membrane</keyword>
<evidence type="ECO:0000313" key="10">
    <source>
        <dbReference type="Proteomes" id="UP000267250"/>
    </source>
</evidence>
<dbReference type="GO" id="GO:0055085">
    <property type="term" value="P:transmembrane transport"/>
    <property type="evidence" value="ECO:0007669"/>
    <property type="project" value="InterPro"/>
</dbReference>
<dbReference type="Gene3D" id="1.10.3720.10">
    <property type="entry name" value="MetI-like"/>
    <property type="match status" value="1"/>
</dbReference>
<dbReference type="GO" id="GO:0005886">
    <property type="term" value="C:plasma membrane"/>
    <property type="evidence" value="ECO:0007669"/>
    <property type="project" value="UniProtKB-SubCell"/>
</dbReference>
<dbReference type="Pfam" id="PF19300">
    <property type="entry name" value="BPD_transp_1_N"/>
    <property type="match status" value="1"/>
</dbReference>
<evidence type="ECO:0000256" key="2">
    <source>
        <dbReference type="ARBA" id="ARBA00022448"/>
    </source>
</evidence>
<keyword evidence="5 7" id="KW-1133">Transmembrane helix</keyword>
<sequence length="322" mass="36685">MSTYIIRRILQFIPVLFLISLVSFILLINMPGDPIDMLMMSDPNITPEDIAALKKVYGLDQPFYLRYLRWIKRVLSGDLGFSRQYKLPVLEIIKRNLGNTVLLIGSSFIIALTFAIPIGIFSAVKQYSIWDYFWTVYAFFGFSMPSHWFGLLVIYLFAVKLGWLPPAGFRSVSVEPGLINLILDRIRYLILPAFTLGLISMAGWMRYMRSSMLEVIREDYIRTARSKGLSEKVVIYKHALRNALIPLITLIMLAIPGIFGGAIITEAVFAYPGMGRLFIHSINAHDTFITMAIVMFLAILTVIFNLIADICYALIDPRIRYS</sequence>
<evidence type="ECO:0000313" key="9">
    <source>
        <dbReference type="EMBL" id="AZR72931.1"/>
    </source>
</evidence>
<dbReference type="InterPro" id="IPR000515">
    <property type="entry name" value="MetI-like"/>
</dbReference>
<dbReference type="KEGG" id="aft:BBF96_05710"/>
<dbReference type="Proteomes" id="UP000267250">
    <property type="component" value="Chromosome"/>
</dbReference>
<dbReference type="EMBL" id="CP016379">
    <property type="protein sequence ID" value="AZR72931.1"/>
    <property type="molecule type" value="Genomic_DNA"/>
</dbReference>
<feature type="transmembrane region" description="Helical" evidence="7">
    <location>
        <begin position="101"/>
        <end position="124"/>
    </location>
</feature>
<keyword evidence="10" id="KW-1185">Reference proteome</keyword>
<dbReference type="RefSeq" id="WP_127016264.1">
    <property type="nucleotide sequence ID" value="NZ_CP016379.1"/>
</dbReference>
<dbReference type="PANTHER" id="PTHR43163">
    <property type="entry name" value="DIPEPTIDE TRANSPORT SYSTEM PERMEASE PROTEIN DPPB-RELATED"/>
    <property type="match status" value="1"/>
</dbReference>
<dbReference type="SUPFAM" id="SSF161098">
    <property type="entry name" value="MetI-like"/>
    <property type="match status" value="1"/>
</dbReference>
<dbReference type="Pfam" id="PF00528">
    <property type="entry name" value="BPD_transp_1"/>
    <property type="match status" value="1"/>
</dbReference>
<keyword evidence="4 7" id="KW-0812">Transmembrane</keyword>
<evidence type="ECO:0000259" key="8">
    <source>
        <dbReference type="PROSITE" id="PS50928"/>
    </source>
</evidence>
<name>A0A3Q9HPW2_9FIRM</name>
<dbReference type="CDD" id="cd06261">
    <property type="entry name" value="TM_PBP2"/>
    <property type="match status" value="1"/>
</dbReference>
<feature type="transmembrane region" description="Helical" evidence="7">
    <location>
        <begin position="244"/>
        <end position="269"/>
    </location>
</feature>
<evidence type="ECO:0000256" key="7">
    <source>
        <dbReference type="RuleBase" id="RU363032"/>
    </source>
</evidence>
<reference evidence="9 10" key="1">
    <citation type="submission" date="2016-07" db="EMBL/GenBank/DDBJ databases">
        <title>Genome and transcriptome analysis of iron-reducing fermentative bacteria Anoxybacter fermentans.</title>
        <authorList>
            <person name="Zeng X."/>
            <person name="Shao Z."/>
        </authorList>
    </citation>
    <scope>NUCLEOTIDE SEQUENCE [LARGE SCALE GENOMIC DNA]</scope>
    <source>
        <strain evidence="9 10">DY22613</strain>
    </source>
</reference>
<organism evidence="9 10">
    <name type="scientific">Anoxybacter fermentans</name>
    <dbReference type="NCBI Taxonomy" id="1323375"/>
    <lineage>
        <taxon>Bacteria</taxon>
        <taxon>Bacillati</taxon>
        <taxon>Bacillota</taxon>
        <taxon>Clostridia</taxon>
        <taxon>Halanaerobiales</taxon>
        <taxon>Anoxybacter</taxon>
    </lineage>
</organism>
<gene>
    <name evidence="9" type="ORF">BBF96_05710</name>
</gene>
<evidence type="ECO:0000256" key="3">
    <source>
        <dbReference type="ARBA" id="ARBA00022475"/>
    </source>
</evidence>
<accession>A0A3Q9HPW2</accession>
<protein>
    <recommendedName>
        <fullName evidence="8">ABC transmembrane type-1 domain-containing protein</fullName>
    </recommendedName>
</protein>
<dbReference type="InterPro" id="IPR035906">
    <property type="entry name" value="MetI-like_sf"/>
</dbReference>
<dbReference type="InterPro" id="IPR045621">
    <property type="entry name" value="BPD_transp_1_N"/>
</dbReference>
<evidence type="ECO:0000256" key="4">
    <source>
        <dbReference type="ARBA" id="ARBA00022692"/>
    </source>
</evidence>
<feature type="transmembrane region" description="Helical" evidence="7">
    <location>
        <begin position="12"/>
        <end position="30"/>
    </location>
</feature>
<feature type="transmembrane region" description="Helical" evidence="7">
    <location>
        <begin position="136"/>
        <end position="158"/>
    </location>
</feature>